<feature type="signal peptide" evidence="1">
    <location>
        <begin position="1"/>
        <end position="28"/>
    </location>
</feature>
<dbReference type="Pfam" id="PF13028">
    <property type="entry name" value="DUF3889"/>
    <property type="match status" value="1"/>
</dbReference>
<organism evidence="2 3">
    <name type="scientific">Caldalkalibacillus uzonensis</name>
    <dbReference type="NCBI Taxonomy" id="353224"/>
    <lineage>
        <taxon>Bacteria</taxon>
        <taxon>Bacillati</taxon>
        <taxon>Bacillota</taxon>
        <taxon>Bacilli</taxon>
        <taxon>Bacillales</taxon>
        <taxon>Bacillaceae</taxon>
        <taxon>Caldalkalibacillus</taxon>
    </lineage>
</organism>
<dbReference type="EMBL" id="JAUSUQ010000001">
    <property type="protein sequence ID" value="MDQ0337691.1"/>
    <property type="molecule type" value="Genomic_DNA"/>
</dbReference>
<gene>
    <name evidence="2" type="ORF">J2S00_000461</name>
</gene>
<dbReference type="Proteomes" id="UP001232445">
    <property type="component" value="Unassembled WGS sequence"/>
</dbReference>
<sequence length="116" mass="13540">MSRRLCCLLATLLFGFVLITCNLTVAHAEKDQHQAQQEQDYEKWGRLAVEVIKDAYPQAELVDYQYIGREDISPTIEQQSFKLVLRQNGREFPITVKIQYEKETERVTSITFEQAQ</sequence>
<evidence type="ECO:0008006" key="4">
    <source>
        <dbReference type="Google" id="ProtNLM"/>
    </source>
</evidence>
<dbReference type="Gene3D" id="3.10.450.390">
    <property type="entry name" value="Protein of unknown function DUF3889"/>
    <property type="match status" value="1"/>
</dbReference>
<comment type="caution">
    <text evidence="2">The sequence shown here is derived from an EMBL/GenBank/DDBJ whole genome shotgun (WGS) entry which is preliminary data.</text>
</comment>
<evidence type="ECO:0000256" key="1">
    <source>
        <dbReference type="SAM" id="SignalP"/>
    </source>
</evidence>
<protein>
    <recommendedName>
        <fullName evidence="4">DUF3889 domain-containing protein</fullName>
    </recommendedName>
</protein>
<keyword evidence="3" id="KW-1185">Reference proteome</keyword>
<evidence type="ECO:0000313" key="2">
    <source>
        <dbReference type="EMBL" id="MDQ0337691.1"/>
    </source>
</evidence>
<reference evidence="2 3" key="1">
    <citation type="submission" date="2023-07" db="EMBL/GenBank/DDBJ databases">
        <title>Genomic Encyclopedia of Type Strains, Phase IV (KMG-IV): sequencing the most valuable type-strain genomes for metagenomic binning, comparative biology and taxonomic classification.</title>
        <authorList>
            <person name="Goeker M."/>
        </authorList>
    </citation>
    <scope>NUCLEOTIDE SEQUENCE [LARGE SCALE GENOMIC DNA]</scope>
    <source>
        <strain evidence="2 3">DSM 17740</strain>
    </source>
</reference>
<proteinExistence type="predicted"/>
<evidence type="ECO:0000313" key="3">
    <source>
        <dbReference type="Proteomes" id="UP001232445"/>
    </source>
</evidence>
<name>A0ABU0CMQ2_9BACI</name>
<dbReference type="InterPro" id="IPR024987">
    <property type="entry name" value="DUF3889"/>
</dbReference>
<feature type="chain" id="PRO_5045331760" description="DUF3889 domain-containing protein" evidence="1">
    <location>
        <begin position="29"/>
        <end position="116"/>
    </location>
</feature>
<keyword evidence="1" id="KW-0732">Signal</keyword>
<dbReference type="RefSeq" id="WP_307334977.1">
    <property type="nucleotide sequence ID" value="NZ_JAUSUQ010000001.1"/>
</dbReference>
<accession>A0ABU0CMQ2</accession>